<dbReference type="PANTHER" id="PTHR11414">
    <property type="entry name" value="CYSTATIN FAMILY MEMBER"/>
    <property type="match status" value="1"/>
</dbReference>
<dbReference type="InterPro" id="IPR000010">
    <property type="entry name" value="Cystatin_dom"/>
</dbReference>
<dbReference type="Gene3D" id="3.10.450.10">
    <property type="match status" value="1"/>
</dbReference>
<dbReference type="AlphaFoldDB" id="A0A131YI86"/>
<evidence type="ECO:0000256" key="5">
    <source>
        <dbReference type="ARBA" id="ARBA00022704"/>
    </source>
</evidence>
<proteinExistence type="inferred from homology"/>
<evidence type="ECO:0000256" key="2">
    <source>
        <dbReference type="ARBA" id="ARBA00009403"/>
    </source>
</evidence>
<accession>A0A131YI86</accession>
<dbReference type="InterPro" id="IPR001713">
    <property type="entry name" value="Prot_inh_stefin"/>
</dbReference>
<keyword evidence="5" id="KW-0789">Thiol protease inhibitor</keyword>
<dbReference type="GO" id="GO:0004869">
    <property type="term" value="F:cysteine-type endopeptidase inhibitor activity"/>
    <property type="evidence" value="ECO:0007669"/>
    <property type="project" value="UniProtKB-KW"/>
</dbReference>
<evidence type="ECO:0000259" key="6">
    <source>
        <dbReference type="SMART" id="SM00043"/>
    </source>
</evidence>
<evidence type="ECO:0000256" key="3">
    <source>
        <dbReference type="ARBA" id="ARBA00022490"/>
    </source>
</evidence>
<dbReference type="GO" id="GO:0005829">
    <property type="term" value="C:cytosol"/>
    <property type="evidence" value="ECO:0007669"/>
    <property type="project" value="TreeGrafter"/>
</dbReference>
<dbReference type="SMART" id="SM00043">
    <property type="entry name" value="CY"/>
    <property type="match status" value="1"/>
</dbReference>
<dbReference type="PANTHER" id="PTHR11414:SF21">
    <property type="entry name" value="CYSTATIN 14A, TANDEM DUPLICATE 1-RELATED"/>
    <property type="match status" value="1"/>
</dbReference>
<evidence type="ECO:0000256" key="1">
    <source>
        <dbReference type="ARBA" id="ARBA00004496"/>
    </source>
</evidence>
<dbReference type="SUPFAM" id="SSF54403">
    <property type="entry name" value="Cystatin/monellin"/>
    <property type="match status" value="1"/>
</dbReference>
<dbReference type="FunFam" id="3.10.450.10:FF:000001">
    <property type="entry name" value="Cystatin-A"/>
    <property type="match status" value="1"/>
</dbReference>
<name>A0A131YI86_RHIAP</name>
<comment type="similarity">
    <text evidence="2">Belongs to the cystatin family.</text>
</comment>
<dbReference type="PRINTS" id="PR00295">
    <property type="entry name" value="STEFINA"/>
</dbReference>
<feature type="domain" description="Cystatin" evidence="6">
    <location>
        <begin position="4"/>
        <end position="99"/>
    </location>
</feature>
<evidence type="ECO:0000313" key="7">
    <source>
        <dbReference type="EMBL" id="JAP77796.1"/>
    </source>
</evidence>
<dbReference type="EMBL" id="GEDV01010761">
    <property type="protein sequence ID" value="JAP77796.1"/>
    <property type="molecule type" value="Transcribed_RNA"/>
</dbReference>
<keyword evidence="3" id="KW-0963">Cytoplasm</keyword>
<protein>
    <submittedName>
        <fullName evidence="7">Cystatin-A/B</fullName>
    </submittedName>
</protein>
<dbReference type="Pfam" id="PF00031">
    <property type="entry name" value="Cystatin"/>
    <property type="match status" value="1"/>
</dbReference>
<organism evidence="7">
    <name type="scientific">Rhipicephalus appendiculatus</name>
    <name type="common">Brown ear tick</name>
    <dbReference type="NCBI Taxonomy" id="34631"/>
    <lineage>
        <taxon>Eukaryota</taxon>
        <taxon>Metazoa</taxon>
        <taxon>Ecdysozoa</taxon>
        <taxon>Arthropoda</taxon>
        <taxon>Chelicerata</taxon>
        <taxon>Arachnida</taxon>
        <taxon>Acari</taxon>
        <taxon>Parasitiformes</taxon>
        <taxon>Ixodida</taxon>
        <taxon>Ixodoidea</taxon>
        <taxon>Ixodidae</taxon>
        <taxon>Rhipicephalinae</taxon>
        <taxon>Rhipicephalus</taxon>
        <taxon>Rhipicephalus</taxon>
    </lineage>
</organism>
<reference evidence="7" key="1">
    <citation type="journal article" date="2016" name="Ticks Tick Borne Dis.">
        <title>De novo assembly and annotation of the salivary gland transcriptome of Rhipicephalus appendiculatus male and female ticks during blood feeding.</title>
        <authorList>
            <person name="de Castro M.H."/>
            <person name="de Klerk D."/>
            <person name="Pienaar R."/>
            <person name="Latif A.A."/>
            <person name="Rees D.J."/>
            <person name="Mans B.J."/>
        </authorList>
    </citation>
    <scope>NUCLEOTIDE SEQUENCE</scope>
    <source>
        <tissue evidence="7">Salivary glands</tissue>
    </source>
</reference>
<keyword evidence="4" id="KW-0646">Protease inhibitor</keyword>
<dbReference type="CDD" id="cd00042">
    <property type="entry name" value="CY"/>
    <property type="match status" value="1"/>
</dbReference>
<evidence type="ECO:0000256" key="4">
    <source>
        <dbReference type="ARBA" id="ARBA00022690"/>
    </source>
</evidence>
<comment type="subcellular location">
    <subcellularLocation>
        <location evidence="1">Cytoplasm</location>
    </subcellularLocation>
</comment>
<sequence>MASPRVGGLSQELKPADATVQEICDKVRSDVENKLGQNFAEFTPVSYRTQVVNGTNYFVKVRVGSDQYVHVRAHKSFQGQVTFSAVQDNKSLNDEVEHFA</sequence>
<dbReference type="InterPro" id="IPR046350">
    <property type="entry name" value="Cystatin_sf"/>
</dbReference>